<feature type="domain" description="SGNH hydrolase-type esterase" evidence="10">
    <location>
        <begin position="36"/>
        <end position="208"/>
    </location>
</feature>
<name>A0A518DAD7_9BACT</name>
<comment type="cofactor">
    <cofactor evidence="1">
        <name>Ca(2+)</name>
        <dbReference type="ChEBI" id="CHEBI:29108"/>
    </cofactor>
</comment>
<dbReference type="InterPro" id="IPR000917">
    <property type="entry name" value="Sulfatase_N"/>
</dbReference>
<feature type="region of interest" description="Disordered" evidence="7">
    <location>
        <begin position="680"/>
        <end position="708"/>
    </location>
</feature>
<evidence type="ECO:0000256" key="7">
    <source>
        <dbReference type="SAM" id="MobiDB-lite"/>
    </source>
</evidence>
<protein>
    <submittedName>
        <fullName evidence="11">Arylsulfatase</fullName>
        <ecNumber evidence="11">3.1.6.1</ecNumber>
    </submittedName>
</protein>
<evidence type="ECO:0000256" key="4">
    <source>
        <dbReference type="ARBA" id="ARBA00022729"/>
    </source>
</evidence>
<dbReference type="Gene3D" id="3.40.720.10">
    <property type="entry name" value="Alkaline Phosphatase, subunit A"/>
    <property type="match status" value="1"/>
</dbReference>
<dbReference type="Pfam" id="PF13472">
    <property type="entry name" value="Lipase_GDSL_2"/>
    <property type="match status" value="1"/>
</dbReference>
<dbReference type="SUPFAM" id="SSF53649">
    <property type="entry name" value="Alkaline phosphatase-like"/>
    <property type="match status" value="1"/>
</dbReference>
<evidence type="ECO:0000256" key="8">
    <source>
        <dbReference type="SAM" id="SignalP"/>
    </source>
</evidence>
<dbReference type="RefSeq" id="WP_145283373.1">
    <property type="nucleotide sequence ID" value="NZ_CP036291.1"/>
</dbReference>
<dbReference type="PANTHER" id="PTHR42693:SF42">
    <property type="entry name" value="ARYLSULFATASE G"/>
    <property type="match status" value="1"/>
</dbReference>
<reference evidence="11 12" key="1">
    <citation type="submission" date="2019-02" db="EMBL/GenBank/DDBJ databases">
        <title>Deep-cultivation of Planctomycetes and their phenomic and genomic characterization uncovers novel biology.</title>
        <authorList>
            <person name="Wiegand S."/>
            <person name="Jogler M."/>
            <person name="Boedeker C."/>
            <person name="Pinto D."/>
            <person name="Vollmers J."/>
            <person name="Rivas-Marin E."/>
            <person name="Kohn T."/>
            <person name="Peeters S.H."/>
            <person name="Heuer A."/>
            <person name="Rast P."/>
            <person name="Oberbeckmann S."/>
            <person name="Bunk B."/>
            <person name="Jeske O."/>
            <person name="Meyerdierks A."/>
            <person name="Storesund J.E."/>
            <person name="Kallscheuer N."/>
            <person name="Luecker S."/>
            <person name="Lage O.M."/>
            <person name="Pohl T."/>
            <person name="Merkel B.J."/>
            <person name="Hornburger P."/>
            <person name="Mueller R.-W."/>
            <person name="Bruemmer F."/>
            <person name="Labrenz M."/>
            <person name="Spormann A.M."/>
            <person name="Op den Camp H."/>
            <person name="Overmann J."/>
            <person name="Amann R."/>
            <person name="Jetten M.S.M."/>
            <person name="Mascher T."/>
            <person name="Medema M.H."/>
            <person name="Devos D.P."/>
            <person name="Kaster A.-K."/>
            <person name="Ovreas L."/>
            <person name="Rohde M."/>
            <person name="Galperin M.Y."/>
            <person name="Jogler C."/>
        </authorList>
    </citation>
    <scope>NUCLEOTIDE SEQUENCE [LARGE SCALE GENOMIC DNA]</scope>
    <source>
        <strain evidence="11 12">Pla175</strain>
    </source>
</reference>
<keyword evidence="4 8" id="KW-0732">Signal</keyword>
<evidence type="ECO:0000259" key="10">
    <source>
        <dbReference type="Pfam" id="PF13472"/>
    </source>
</evidence>
<dbReference type="KEGG" id="pnd:Pla175_18220"/>
<evidence type="ECO:0000256" key="3">
    <source>
        <dbReference type="ARBA" id="ARBA00022723"/>
    </source>
</evidence>
<keyword evidence="5 11" id="KW-0378">Hydrolase</keyword>
<comment type="similarity">
    <text evidence="2">Belongs to the sulfatase family.</text>
</comment>
<dbReference type="EMBL" id="CP036291">
    <property type="protein sequence ID" value="QDU88444.1"/>
    <property type="molecule type" value="Genomic_DNA"/>
</dbReference>
<keyword evidence="6" id="KW-0106">Calcium</keyword>
<dbReference type="OrthoDB" id="9783154at2"/>
<evidence type="ECO:0000313" key="12">
    <source>
        <dbReference type="Proteomes" id="UP000317429"/>
    </source>
</evidence>
<dbReference type="CDD" id="cd16144">
    <property type="entry name" value="ARS_like"/>
    <property type="match status" value="1"/>
</dbReference>
<evidence type="ECO:0000256" key="6">
    <source>
        <dbReference type="ARBA" id="ARBA00022837"/>
    </source>
</evidence>
<sequence precursor="true">MTRLCTIAFSALLMGIAGAWSVCLADAPPAPRVLLIGDSISIGYTPFVTSMLDGEADVTRIKGNAASTTKTLQRIDEVLGDEPWDVIHFNWGLHDLCYRSPDSKEQGNRDKINGVLSTTLDQYEQNLNTLVERLEKTGAKLIWASTTVVPEGEAGRFVGDDVKYNAVAARVMQQHGVAVNDLYEVSASFPATDFVGPGNVHFTRAGYKKLAAPVAESIRTALRQPATDKAESRPPNIVVVLVDDLGWMDLGCQGSDFYKTPNIDRLAAGGIRFTNGYAACAVCSPTRAALQTGRYPHRVGVTDWIRSRFQRGGMGTPEENPTQYVGGKGRKLLCPPNPYWMEHEELTIAELLRDAKDYRTGYVGKWHLGDPDWYPEKQGYQENRGGCDYGQPPSYFDPFHQPNSADASLRSGIYHLPGKQPGQFLTHREADEAEALIRRWKDEPFYIQVSHYAVHTPIQAIEEVAQRYRQSPGRLQTNAKYAALVESVDDSVGQILRTLEELELSDQTLVIFTSDNGGLLGPTNNAPLRSGKGFAYEGGIRVPFIMNWPGRIPGGKVNDTPIVSMDVLPTVLAAAGVEPPADRPIDGVSLLPLALSGGADALPTRPLVWHFPHYREAPGPYSIIRDGDWKLIKYWQGENELYNLKRDLSETNDLAGAEPEKAAELEAMLLALLRQQDARLPRPNPDYAGAPAQQKPSRALGARPVGAG</sequence>
<evidence type="ECO:0000313" key="11">
    <source>
        <dbReference type="EMBL" id="QDU88444.1"/>
    </source>
</evidence>
<dbReference type="Proteomes" id="UP000317429">
    <property type="component" value="Chromosome"/>
</dbReference>
<dbReference type="EC" id="3.1.6.1" evidence="11"/>
<feature type="domain" description="Sulfatase N-terminal" evidence="9">
    <location>
        <begin position="235"/>
        <end position="577"/>
    </location>
</feature>
<gene>
    <name evidence="11" type="primary">atsA_25</name>
    <name evidence="11" type="ORF">Pla175_18220</name>
</gene>
<dbReference type="InterPro" id="IPR036514">
    <property type="entry name" value="SGNH_hydro_sf"/>
</dbReference>
<keyword evidence="3" id="KW-0479">Metal-binding</keyword>
<dbReference type="PANTHER" id="PTHR42693">
    <property type="entry name" value="ARYLSULFATASE FAMILY MEMBER"/>
    <property type="match status" value="1"/>
</dbReference>
<dbReference type="SUPFAM" id="SSF52266">
    <property type="entry name" value="SGNH hydrolase"/>
    <property type="match status" value="1"/>
</dbReference>
<evidence type="ECO:0000259" key="9">
    <source>
        <dbReference type="Pfam" id="PF00884"/>
    </source>
</evidence>
<proteinExistence type="inferred from homology"/>
<dbReference type="GO" id="GO:0004065">
    <property type="term" value="F:arylsulfatase activity"/>
    <property type="evidence" value="ECO:0007669"/>
    <property type="project" value="UniProtKB-EC"/>
</dbReference>
<dbReference type="InterPro" id="IPR013830">
    <property type="entry name" value="SGNH_hydro"/>
</dbReference>
<dbReference type="InterPro" id="IPR017850">
    <property type="entry name" value="Alkaline_phosphatase_core_sf"/>
</dbReference>
<keyword evidence="12" id="KW-1185">Reference proteome</keyword>
<accession>A0A518DAD7</accession>
<dbReference type="AlphaFoldDB" id="A0A518DAD7"/>
<feature type="chain" id="PRO_5021717886" evidence="8">
    <location>
        <begin position="20"/>
        <end position="708"/>
    </location>
</feature>
<dbReference type="CDD" id="cd00229">
    <property type="entry name" value="SGNH_hydrolase"/>
    <property type="match status" value="1"/>
</dbReference>
<evidence type="ECO:0000256" key="2">
    <source>
        <dbReference type="ARBA" id="ARBA00008779"/>
    </source>
</evidence>
<organism evidence="11 12">
    <name type="scientific">Pirellulimonas nuda</name>
    <dbReference type="NCBI Taxonomy" id="2528009"/>
    <lineage>
        <taxon>Bacteria</taxon>
        <taxon>Pseudomonadati</taxon>
        <taxon>Planctomycetota</taxon>
        <taxon>Planctomycetia</taxon>
        <taxon>Pirellulales</taxon>
        <taxon>Lacipirellulaceae</taxon>
        <taxon>Pirellulimonas</taxon>
    </lineage>
</organism>
<feature type="signal peptide" evidence="8">
    <location>
        <begin position="1"/>
        <end position="19"/>
    </location>
</feature>
<dbReference type="Gene3D" id="3.30.1120.10">
    <property type="match status" value="1"/>
</dbReference>
<dbReference type="Pfam" id="PF00884">
    <property type="entry name" value="Sulfatase"/>
    <property type="match status" value="1"/>
</dbReference>
<dbReference type="Gene3D" id="3.40.50.1110">
    <property type="entry name" value="SGNH hydrolase"/>
    <property type="match status" value="1"/>
</dbReference>
<evidence type="ECO:0000256" key="5">
    <source>
        <dbReference type="ARBA" id="ARBA00022801"/>
    </source>
</evidence>
<dbReference type="GO" id="GO:0046872">
    <property type="term" value="F:metal ion binding"/>
    <property type="evidence" value="ECO:0007669"/>
    <property type="project" value="UniProtKB-KW"/>
</dbReference>
<evidence type="ECO:0000256" key="1">
    <source>
        <dbReference type="ARBA" id="ARBA00001913"/>
    </source>
</evidence>
<dbReference type="InterPro" id="IPR050738">
    <property type="entry name" value="Sulfatase"/>
</dbReference>